<organism evidence="3 4">
    <name type="scientific">Spirobacillus cienkowskii</name>
    <dbReference type="NCBI Taxonomy" id="495820"/>
    <lineage>
        <taxon>Bacteria</taxon>
        <taxon>Pseudomonadati</taxon>
        <taxon>Bdellovibrionota</taxon>
        <taxon>Oligoflexia</taxon>
        <taxon>Silvanigrellales</taxon>
        <taxon>Spirobacillus</taxon>
    </lineage>
</organism>
<dbReference type="Gene3D" id="3.40.30.10">
    <property type="entry name" value="Glutaredoxin"/>
    <property type="match status" value="1"/>
</dbReference>
<evidence type="ECO:0000313" key="3">
    <source>
        <dbReference type="EMBL" id="RDB35545.1"/>
    </source>
</evidence>
<dbReference type="SUPFAM" id="SSF52833">
    <property type="entry name" value="Thioredoxin-like"/>
    <property type="match status" value="1"/>
</dbReference>
<keyword evidence="1" id="KW-0472">Membrane</keyword>
<keyword evidence="1" id="KW-1133">Transmembrane helix</keyword>
<keyword evidence="4" id="KW-1185">Reference proteome</keyword>
<protein>
    <recommendedName>
        <fullName evidence="2">Thioredoxin-like fold domain-containing protein</fullName>
    </recommendedName>
</protein>
<name>A0A369KS52_9BACT</name>
<keyword evidence="1" id="KW-0812">Transmembrane</keyword>
<reference evidence="3" key="1">
    <citation type="submission" date="2018-04" db="EMBL/GenBank/DDBJ databases">
        <title>Draft genome sequence of the Candidatus Spirobacillus cienkowskii, a pathogen of freshwater Daphnia species, reconstructed from hemolymph metagenomic reads.</title>
        <authorList>
            <person name="Bresciani L."/>
            <person name="Lemos L.N."/>
            <person name="Wale N."/>
            <person name="Lin J.Y."/>
            <person name="Fernandes G.R."/>
            <person name="Duffy M.A."/>
            <person name="Rodrigues J.M."/>
        </authorList>
    </citation>
    <scope>NUCLEOTIDE SEQUENCE [LARGE SCALE GENOMIC DNA]</scope>
    <source>
        <strain evidence="3">Binning01</strain>
    </source>
</reference>
<feature type="domain" description="Thioredoxin-like fold" evidence="2">
    <location>
        <begin position="195"/>
        <end position="360"/>
    </location>
</feature>
<dbReference type="Proteomes" id="UP000253934">
    <property type="component" value="Unassembled WGS sequence"/>
</dbReference>
<evidence type="ECO:0000259" key="2">
    <source>
        <dbReference type="Pfam" id="PF13462"/>
    </source>
</evidence>
<dbReference type="Gene3D" id="1.10.4030.10">
    <property type="entry name" value="Porin chaperone SurA, peptide-binding domain"/>
    <property type="match status" value="1"/>
</dbReference>
<proteinExistence type="predicted"/>
<dbReference type="InterPro" id="IPR036249">
    <property type="entry name" value="Thioredoxin-like_sf"/>
</dbReference>
<evidence type="ECO:0000256" key="1">
    <source>
        <dbReference type="SAM" id="Phobius"/>
    </source>
</evidence>
<feature type="transmembrane region" description="Helical" evidence="1">
    <location>
        <begin position="12"/>
        <end position="32"/>
    </location>
</feature>
<evidence type="ECO:0000313" key="4">
    <source>
        <dbReference type="Proteomes" id="UP000253934"/>
    </source>
</evidence>
<dbReference type="Pfam" id="PF13462">
    <property type="entry name" value="Thioredoxin_4"/>
    <property type="match status" value="1"/>
</dbReference>
<dbReference type="AlphaFoldDB" id="A0A369KS52"/>
<comment type="caution">
    <text evidence="3">The sequence shown here is derived from an EMBL/GenBank/DDBJ whole genome shotgun (WGS) entry which is preliminary data.</text>
</comment>
<dbReference type="InterPro" id="IPR012336">
    <property type="entry name" value="Thioredoxin-like_fold"/>
</dbReference>
<accession>A0A369KS52</accession>
<gene>
    <name evidence="3" type="ORF">DCC88_09645</name>
</gene>
<sequence>MIKIKLNISRKSLLLFLSGFFLGVTPVVILFFKSSNEKTVRDESYFGKPIIEVDGKQWTTLSLPKESVVEYYNLQSNINSAENHFASQAALRLVLAKDQGKNIGLDTYPSLKELLDVQPIDDKDVKKYYEEHYSKIGQNYDKVKNQLKEQLYNQKISDYSNNKVLDYIKNNRIKLLINNNEPSLFNIDVSGYPIRGNKDSDLVFLNIFDFVDSKSRVAENELREIYDKYSSKIKFISIFYPLYPSGLSGMLTRGAFCAKEQGDDKYWKYHENVFKTPISFLENSINNVNKTHDLILRLVKIAKVDEKLFSSCLSSDESTHYIQNLRFKLSATEGLKGVPSFYFNRKNIQTSLKDFNKFLNSQF</sequence>
<dbReference type="EMBL" id="QOVW01000082">
    <property type="protein sequence ID" value="RDB35545.1"/>
    <property type="molecule type" value="Genomic_DNA"/>
</dbReference>